<dbReference type="Proteomes" id="UP000051530">
    <property type="component" value="Unassembled WGS sequence"/>
</dbReference>
<accession>A0A0R0M091</accession>
<name>A0A0R0M091_9MICR</name>
<dbReference type="EMBL" id="LGUB01000629">
    <property type="protein sequence ID" value="KRH92863.1"/>
    <property type="molecule type" value="Genomic_DNA"/>
</dbReference>
<reference evidence="1 2" key="1">
    <citation type="submission" date="2015-07" db="EMBL/GenBank/DDBJ databases">
        <title>The genome of Pseudoloma neurophilia, a relevant intracellular parasite of the zebrafish.</title>
        <authorList>
            <person name="Ndikumana S."/>
            <person name="Pelin A."/>
            <person name="Sanders J."/>
            <person name="Corradi N."/>
        </authorList>
    </citation>
    <scope>NUCLEOTIDE SEQUENCE [LARGE SCALE GENOMIC DNA]</scope>
    <source>
        <strain evidence="1 2">MK1</strain>
    </source>
</reference>
<keyword evidence="2" id="KW-1185">Reference proteome</keyword>
<feature type="non-terminal residue" evidence="1">
    <location>
        <position position="1"/>
    </location>
</feature>
<evidence type="ECO:0000313" key="2">
    <source>
        <dbReference type="Proteomes" id="UP000051530"/>
    </source>
</evidence>
<gene>
    <name evidence="1" type="ORF">M153_23930002093</name>
</gene>
<evidence type="ECO:0000313" key="1">
    <source>
        <dbReference type="EMBL" id="KRH92863.1"/>
    </source>
</evidence>
<protein>
    <submittedName>
        <fullName evidence="1">Uncharacterized protein</fullName>
    </submittedName>
</protein>
<organism evidence="1 2">
    <name type="scientific">Pseudoloma neurophilia</name>
    <dbReference type="NCBI Taxonomy" id="146866"/>
    <lineage>
        <taxon>Eukaryota</taxon>
        <taxon>Fungi</taxon>
        <taxon>Fungi incertae sedis</taxon>
        <taxon>Microsporidia</taxon>
        <taxon>Pseudoloma</taxon>
    </lineage>
</organism>
<comment type="caution">
    <text evidence="1">The sequence shown here is derived from an EMBL/GenBank/DDBJ whole genome shotgun (WGS) entry which is preliminary data.</text>
</comment>
<dbReference type="AlphaFoldDB" id="A0A0R0M091"/>
<dbReference type="VEuPathDB" id="MicrosporidiaDB:M153_23930002093"/>
<proteinExistence type="predicted"/>
<sequence length="45" mass="5276">LVRFYLINDINTPLLSTPSILALHTYNIQHIAQKYNKLLLLRQVL</sequence>